<evidence type="ECO:0008006" key="3">
    <source>
        <dbReference type="Google" id="ProtNLM"/>
    </source>
</evidence>
<feature type="transmembrane region" description="Helical" evidence="1">
    <location>
        <begin position="104"/>
        <end position="122"/>
    </location>
</feature>
<dbReference type="Gene3D" id="1.10.1760.20">
    <property type="match status" value="1"/>
</dbReference>
<name>A0A7C2V8X5_9CREN</name>
<feature type="transmembrane region" description="Helical" evidence="1">
    <location>
        <begin position="70"/>
        <end position="92"/>
    </location>
</feature>
<dbReference type="InterPro" id="IPR009825">
    <property type="entry name" value="ECF_substrate-spec-like"/>
</dbReference>
<comment type="caution">
    <text evidence="2">The sequence shown here is derived from an EMBL/GenBank/DDBJ whole genome shotgun (WGS) entry which is preliminary data.</text>
</comment>
<evidence type="ECO:0000256" key="1">
    <source>
        <dbReference type="SAM" id="Phobius"/>
    </source>
</evidence>
<reference evidence="2" key="1">
    <citation type="journal article" date="2020" name="mSystems">
        <title>Genome- and Community-Level Interaction Insights into Carbon Utilization and Element Cycling Functions of Hydrothermarchaeota in Hydrothermal Sediment.</title>
        <authorList>
            <person name="Zhou Z."/>
            <person name="Liu Y."/>
            <person name="Xu W."/>
            <person name="Pan J."/>
            <person name="Luo Z.H."/>
            <person name="Li M."/>
        </authorList>
    </citation>
    <scope>NUCLEOTIDE SEQUENCE [LARGE SCALE GENOMIC DNA]</scope>
    <source>
        <strain evidence="2">SpSt-16</strain>
    </source>
</reference>
<dbReference type="EMBL" id="DSGT01000002">
    <property type="protein sequence ID" value="HEW52672.1"/>
    <property type="molecule type" value="Genomic_DNA"/>
</dbReference>
<accession>A0A7C2V8X5</accession>
<feature type="transmembrane region" description="Helical" evidence="1">
    <location>
        <begin position="39"/>
        <end position="64"/>
    </location>
</feature>
<keyword evidence="1" id="KW-1133">Transmembrane helix</keyword>
<protein>
    <recommendedName>
        <fullName evidence="3">ECF transporter S component</fullName>
    </recommendedName>
</protein>
<keyword evidence="1" id="KW-0812">Transmembrane</keyword>
<feature type="transmembrane region" description="Helical" evidence="1">
    <location>
        <begin position="6"/>
        <end position="27"/>
    </location>
</feature>
<dbReference type="Pfam" id="PF07155">
    <property type="entry name" value="ECF-ribofla_trS"/>
    <property type="match status" value="1"/>
</dbReference>
<proteinExistence type="predicted"/>
<feature type="transmembrane region" description="Helical" evidence="1">
    <location>
        <begin position="160"/>
        <end position="179"/>
    </location>
</feature>
<dbReference type="GO" id="GO:0016020">
    <property type="term" value="C:membrane"/>
    <property type="evidence" value="ECO:0007669"/>
    <property type="project" value="InterPro"/>
</dbReference>
<feature type="transmembrane region" description="Helical" evidence="1">
    <location>
        <begin position="224"/>
        <end position="243"/>
    </location>
</feature>
<organism evidence="2">
    <name type="scientific">Ignisphaera aggregans</name>
    <dbReference type="NCBI Taxonomy" id="334771"/>
    <lineage>
        <taxon>Archaea</taxon>
        <taxon>Thermoproteota</taxon>
        <taxon>Thermoprotei</taxon>
        <taxon>Desulfurococcales</taxon>
        <taxon>Desulfurococcaceae</taxon>
        <taxon>Ignisphaera</taxon>
    </lineage>
</organism>
<gene>
    <name evidence="2" type="ORF">ENO77_00580</name>
</gene>
<keyword evidence="1" id="KW-0472">Membrane</keyword>
<feature type="transmembrane region" description="Helical" evidence="1">
    <location>
        <begin position="186"/>
        <end position="204"/>
    </location>
</feature>
<sequence>MSVYGIMRTIVFTVITFIATVLLVVETPATGGYFNLGEVAIYVISFMASPITVAVAAGLGPALADLLLGYWYFAPATLAIKFCEGYLVSALIHKLRQEPEKSRIVKLLTVVMGVALSLIVLLNTVGEGEESLGISLTWTQTSLMGITISVPSIAAYLPSYTWIIISVLIVLLSIVVALIEKPYMLAMSLGGLVMVTGYFVYEFFVSNPVILGRDPIGAVFEVPVNVGQFVVGVLLAIPVVQFIERATKG</sequence>
<evidence type="ECO:0000313" key="2">
    <source>
        <dbReference type="EMBL" id="HEW52672.1"/>
    </source>
</evidence>
<dbReference type="AlphaFoldDB" id="A0A7C2V8X5"/>